<evidence type="ECO:0000313" key="3">
    <source>
        <dbReference type="Proteomes" id="UP000095672"/>
    </source>
</evidence>
<sequence precursor="true">MKKITLALAVALASGTASADTILGFDASAGVWMPSYTGGIGTDGFDIEEFAPAEDNITFIQAALEHPIPLVPNILVAHSSIETDGMTQLGEFVTFGDETFLIGSEVNADLDLSHTDATLYYEILDNWVNLDIGLTARQYAGELNVSSALQAETVELSGYLPMAYGMARFDLPFTGWSIVAQGNGTGYKGDTITDFTAKVRWDFVPALDFAIEAGYRSMSLNLQELDELESDLEIKGPYLGLNLHL</sequence>
<keyword evidence="1" id="KW-0732">Signal</keyword>
<dbReference type="OrthoDB" id="6708408at2"/>
<dbReference type="NCBIfam" id="TIGR04219">
    <property type="entry name" value="OMP_w_GlyGly"/>
    <property type="match status" value="1"/>
</dbReference>
<dbReference type="InterPro" id="IPR026387">
    <property type="entry name" value="OMP_w_GlyGly"/>
</dbReference>
<accession>A0A1C9WBT8</accession>
<dbReference type="EMBL" id="CP014143">
    <property type="protein sequence ID" value="AOS98615.1"/>
    <property type="molecule type" value="Genomic_DNA"/>
</dbReference>
<organism evidence="2 3">
    <name type="scientific">Microbulbifer aggregans</name>
    <dbReference type="NCBI Taxonomy" id="1769779"/>
    <lineage>
        <taxon>Bacteria</taxon>
        <taxon>Pseudomonadati</taxon>
        <taxon>Pseudomonadota</taxon>
        <taxon>Gammaproteobacteria</taxon>
        <taxon>Cellvibrionales</taxon>
        <taxon>Microbulbiferaceae</taxon>
        <taxon>Microbulbifer</taxon>
    </lineage>
</organism>
<dbReference type="STRING" id="1769779.AUP74_03249"/>
<name>A0A1C9WBT8_9GAMM</name>
<proteinExistence type="predicted"/>
<evidence type="ECO:0000256" key="1">
    <source>
        <dbReference type="SAM" id="SignalP"/>
    </source>
</evidence>
<reference evidence="3" key="1">
    <citation type="submission" date="2016-01" db="EMBL/GenBank/DDBJ databases">
        <title>Complete genome sequence of Microbulbifer sp. CCB-MM1, a halophile isolated from Matang Mangrove Forest, Perak.</title>
        <authorList>
            <person name="Moh T.H."/>
            <person name="Dinesh B."/>
            <person name="Lau N.-S."/>
            <person name="Go F."/>
            <person name="Alexander Chong S.-C."/>
        </authorList>
    </citation>
    <scope>NUCLEOTIDE SEQUENCE [LARGE SCALE GENOMIC DNA]</scope>
    <source>
        <strain evidence="3">CCB-MM1</strain>
    </source>
</reference>
<feature type="chain" id="PRO_5008895686" description="Outer membrane protein" evidence="1">
    <location>
        <begin position="20"/>
        <end position="245"/>
    </location>
</feature>
<evidence type="ECO:0000313" key="2">
    <source>
        <dbReference type="EMBL" id="AOS98615.1"/>
    </source>
</evidence>
<feature type="signal peptide" evidence="1">
    <location>
        <begin position="1"/>
        <end position="19"/>
    </location>
</feature>
<keyword evidence="3" id="KW-1185">Reference proteome</keyword>
<protein>
    <recommendedName>
        <fullName evidence="4">Outer membrane protein</fullName>
    </recommendedName>
</protein>
<dbReference type="KEGG" id="micc:AUP74_03249"/>
<gene>
    <name evidence="2" type="ORF">AUP74_03249</name>
</gene>
<dbReference type="AlphaFoldDB" id="A0A1C9WBT8"/>
<dbReference type="PATRIC" id="fig|1769779.3.peg.3232"/>
<evidence type="ECO:0008006" key="4">
    <source>
        <dbReference type="Google" id="ProtNLM"/>
    </source>
</evidence>
<dbReference type="RefSeq" id="WP_069948457.1">
    <property type="nucleotide sequence ID" value="NZ_CP014143.1"/>
</dbReference>
<dbReference type="Proteomes" id="UP000095672">
    <property type="component" value="Chromosome"/>
</dbReference>